<dbReference type="InterPro" id="IPR036565">
    <property type="entry name" value="Mur-like_cat_sf"/>
</dbReference>
<keyword evidence="2" id="KW-1185">Reference proteome</keyword>
<evidence type="ECO:0000313" key="2">
    <source>
        <dbReference type="Proteomes" id="UP000630149"/>
    </source>
</evidence>
<proteinExistence type="predicted"/>
<dbReference type="SUPFAM" id="SSF53623">
    <property type="entry name" value="MurD-like peptide ligases, catalytic domain"/>
    <property type="match status" value="1"/>
</dbReference>
<reference evidence="1" key="1">
    <citation type="journal article" date="2014" name="Int. J. Syst. Evol. Microbiol.">
        <title>Complete genome sequence of Corynebacterium casei LMG S-19264T (=DSM 44701T), isolated from a smear-ripened cheese.</title>
        <authorList>
            <consortium name="US DOE Joint Genome Institute (JGI-PGF)"/>
            <person name="Walter F."/>
            <person name="Albersmeier A."/>
            <person name="Kalinowski J."/>
            <person name="Ruckert C."/>
        </authorList>
    </citation>
    <scope>NUCLEOTIDE SEQUENCE</scope>
    <source>
        <strain evidence="1">JCM 13919</strain>
    </source>
</reference>
<comment type="caution">
    <text evidence="1">The sequence shown here is derived from an EMBL/GenBank/DDBJ whole genome shotgun (WGS) entry which is preliminary data.</text>
</comment>
<accession>A0A917JVK8</accession>
<dbReference type="Proteomes" id="UP000630149">
    <property type="component" value="Unassembled WGS sequence"/>
</dbReference>
<dbReference type="InterPro" id="IPR016024">
    <property type="entry name" value="ARM-type_fold"/>
</dbReference>
<name>A0A917JVK8_9GAMM</name>
<sequence>MQKELMERMEHSKSPYLSKIDKQRLQPMIEAFLKKENKRLSQLPSDERQLINWDSSLLSFFITQIKTSLNKITILSRTHDQFELLYQKAVTDEEKKLLLLNFSRKLGASDKDLKNDRQALGRWLDKEAMVERYKKQRSKLELQIILCLQRLEPLTKALLQSLHEKKFANHWPEVNLSETLSTLLRYDGNERVVVNALQAIKNIMACLPSSYRETFISHAMRFSILRAAFDPEKGTWVQCEAMSLIEYSSPKALLDLIGKRLNHPNAGDDFFVRSHAVSLLCRNASGETLNELIPVVLKDKSPYVRQTLAKHYTQLPNEILIRLLNQLALKDDMATVRAMAIFNSLDLVSNRDLFSPLVRLLKNVFSREEDEFVLRVTFKVIVNAHERLIKVTSDSAQTWFDQFNPCLNKKHLEAQSIKLRRWAAQAMEVLWYQQCQGAQVLGERLKNIIEKLKPGQTTTLPKSLLKETDLDLLGRVMAVMSITDFGLYLEPRRFRIKLTRGSLFGFRLWRLLYELSHPSSNKRQGFPYTSARISRGTIRAPSAILAEVTKTNVPGEPLVIDEEGGYRPYLPLMDDILSSLEQDKLIKLFTSEGITEIRPPKNPLKRLWAAWQLNLKFSQFARFRNWQESSSFGPKRYLAAFRLLGFKIKFKAYKGKSSDETVTRFFTGVSFTPILNQWDEFQNYFFTAYSNTLTELFLFSLVVLTYFIGRLFYTNWRVHRFRKNIPLIIGGYGTRGKSGVERMKAAMLSALGYNVLSKTTGSEAMFLHGSVLSRTHEFNLFRPYEKASIWEQVKLLTLARKMDVDIFLWECMGLTPTYIEILQRQWTKDDLSTITNTYPDHEDIQGPAGINVAESMTYFINPGSKLITSEQEMLPILAEGAKQLNTDLITVDWINAGFVTPDILERFPYEEHPVNVALVLKLGEILGIEPSFALKAFTDRLHPDIGAFKVFPPAPMDSRTLIFVNAMSANERYGCLKSWEKLNLHQHDPYQHPDEWLTTLVNNRADRVNRSQVFAEMIVEDLNVDQHILVGSNIRGLQGYLDKAWNDYESNINLWPDKTTQSAEEYAIQYAKRMRIAYEKETVKKRLQAMLNGINPNAKYTIFLKSWDSIEQLSQVLNESDFKPWHDAILKTHQRNLNHYHQFESFLDKVNHANKSEHKTLNQTFKNLMREWFFNKIFIIERLDASGDYIHFEIQQLTPPGYKNTIVGIQNIKGPGLEVVRDWLTWETCYEACEKTKQKNAALIKEGLDILSEFDEFNLLCDEYVHGTLKNLKERPIAQKEWYQMKITAILARLEHSMNEIKQQIQTESKTHWRAALKSAITRVFDIYKGLQRRRIADQIYDDLANGRISSTKAILELQKLNRSQSI</sequence>
<gene>
    <name evidence="1" type="ORF">GCM10007966_16100</name>
</gene>
<dbReference type="Gene3D" id="3.40.1190.10">
    <property type="entry name" value="Mur-like, catalytic domain"/>
    <property type="match status" value="1"/>
</dbReference>
<evidence type="ECO:0000313" key="1">
    <source>
        <dbReference type="EMBL" id="GGI88150.1"/>
    </source>
</evidence>
<organism evidence="1 2">
    <name type="scientific">Legionella impletisoli</name>
    <dbReference type="NCBI Taxonomy" id="343510"/>
    <lineage>
        <taxon>Bacteria</taxon>
        <taxon>Pseudomonadati</taxon>
        <taxon>Pseudomonadota</taxon>
        <taxon>Gammaproteobacteria</taxon>
        <taxon>Legionellales</taxon>
        <taxon>Legionellaceae</taxon>
        <taxon>Legionella</taxon>
    </lineage>
</organism>
<evidence type="ECO:0008006" key="3">
    <source>
        <dbReference type="Google" id="ProtNLM"/>
    </source>
</evidence>
<dbReference type="SUPFAM" id="SSF48371">
    <property type="entry name" value="ARM repeat"/>
    <property type="match status" value="1"/>
</dbReference>
<dbReference type="GO" id="GO:0005524">
    <property type="term" value="F:ATP binding"/>
    <property type="evidence" value="ECO:0007669"/>
    <property type="project" value="InterPro"/>
</dbReference>
<dbReference type="PRINTS" id="PR01758">
    <property type="entry name" value="CAPSULEPROTB"/>
</dbReference>
<dbReference type="EMBL" id="BMOB01000007">
    <property type="protein sequence ID" value="GGI88150.1"/>
    <property type="molecule type" value="Genomic_DNA"/>
</dbReference>
<dbReference type="InterPro" id="IPR008337">
    <property type="entry name" value="Capsule_biosynth_CapB"/>
</dbReference>
<dbReference type="Gene3D" id="1.25.10.10">
    <property type="entry name" value="Leucine-rich Repeat Variant"/>
    <property type="match status" value="1"/>
</dbReference>
<dbReference type="RefSeq" id="WP_165481127.1">
    <property type="nucleotide sequence ID" value="NZ_BMOB01000007.1"/>
</dbReference>
<dbReference type="GO" id="GO:0045227">
    <property type="term" value="P:capsule polysaccharide biosynthetic process"/>
    <property type="evidence" value="ECO:0007669"/>
    <property type="project" value="InterPro"/>
</dbReference>
<protein>
    <recommendedName>
        <fullName evidence="3">Capsule biosynthesis protein CapB</fullName>
    </recommendedName>
</protein>
<dbReference type="GO" id="GO:0016020">
    <property type="term" value="C:membrane"/>
    <property type="evidence" value="ECO:0007669"/>
    <property type="project" value="InterPro"/>
</dbReference>
<reference evidence="1" key="2">
    <citation type="submission" date="2020-09" db="EMBL/GenBank/DDBJ databases">
        <authorList>
            <person name="Sun Q."/>
            <person name="Ohkuma M."/>
        </authorList>
    </citation>
    <scope>NUCLEOTIDE SEQUENCE</scope>
    <source>
        <strain evidence="1">JCM 13919</strain>
    </source>
</reference>
<dbReference type="InterPro" id="IPR011989">
    <property type="entry name" value="ARM-like"/>
</dbReference>